<dbReference type="PANTHER" id="PTHR16038">
    <property type="entry name" value="NOP SEVEN ASSOCIATED PROTEIN 1"/>
    <property type="match status" value="1"/>
</dbReference>
<dbReference type="InterPro" id="IPR036322">
    <property type="entry name" value="WD40_repeat_dom_sf"/>
</dbReference>
<feature type="region of interest" description="Disordered" evidence="5">
    <location>
        <begin position="322"/>
        <end position="358"/>
    </location>
</feature>
<dbReference type="CDD" id="cd22858">
    <property type="entry name" value="Nsa1"/>
    <property type="match status" value="1"/>
</dbReference>
<reference evidence="6" key="2">
    <citation type="submission" date="2021-01" db="EMBL/GenBank/DDBJ databases">
        <authorList>
            <person name="Schikora-Tamarit M.A."/>
        </authorList>
    </citation>
    <scope>NUCLEOTIDE SEQUENCE</scope>
    <source>
        <strain evidence="6">CBS6075</strain>
    </source>
</reference>
<evidence type="ECO:0000256" key="2">
    <source>
        <dbReference type="ARBA" id="ARBA00007861"/>
    </source>
</evidence>
<dbReference type="GO" id="GO:0030687">
    <property type="term" value="C:preribosome, large subunit precursor"/>
    <property type="evidence" value="ECO:0007669"/>
    <property type="project" value="TreeGrafter"/>
</dbReference>
<comment type="caution">
    <text evidence="6">The sequence shown here is derived from an EMBL/GenBank/DDBJ whole genome shotgun (WGS) entry which is preliminary data.</text>
</comment>
<dbReference type="GO" id="GO:0042273">
    <property type="term" value="P:ribosomal large subunit biogenesis"/>
    <property type="evidence" value="ECO:0007669"/>
    <property type="project" value="InterPro"/>
</dbReference>
<evidence type="ECO:0000256" key="1">
    <source>
        <dbReference type="ARBA" id="ARBA00002889"/>
    </source>
</evidence>
<dbReference type="AlphaFoldDB" id="A0A9P8PD49"/>
<protein>
    <recommendedName>
        <fullName evidence="4">Ribosome biogenesis protein NSA1</fullName>
    </recommendedName>
</protein>
<comment type="subunit">
    <text evidence="3">Component of the pre-66S ribosomal particle.</text>
</comment>
<dbReference type="GO" id="GO:0005730">
    <property type="term" value="C:nucleolus"/>
    <property type="evidence" value="ECO:0007669"/>
    <property type="project" value="InterPro"/>
</dbReference>
<dbReference type="InterPro" id="IPR037379">
    <property type="entry name" value="WDR74/Nsa1"/>
</dbReference>
<evidence type="ECO:0000256" key="3">
    <source>
        <dbReference type="ARBA" id="ARBA00011187"/>
    </source>
</evidence>
<gene>
    <name evidence="6" type="ORF">OGAPHI_001616</name>
</gene>
<dbReference type="GeneID" id="70233584"/>
<name>A0A9P8PD49_9ASCO</name>
<dbReference type="SUPFAM" id="SSF50978">
    <property type="entry name" value="WD40 repeat-like"/>
    <property type="match status" value="1"/>
</dbReference>
<dbReference type="OrthoDB" id="18388at2759"/>
<comment type="similarity">
    <text evidence="2">Belongs to the NSA1 family.</text>
</comment>
<dbReference type="Proteomes" id="UP000769157">
    <property type="component" value="Unassembled WGS sequence"/>
</dbReference>
<evidence type="ECO:0000256" key="4">
    <source>
        <dbReference type="ARBA" id="ARBA00014234"/>
    </source>
</evidence>
<dbReference type="Gene3D" id="2.130.10.10">
    <property type="entry name" value="YVTN repeat-like/Quinoprotein amine dehydrogenase"/>
    <property type="match status" value="1"/>
</dbReference>
<organism evidence="6 7">
    <name type="scientific">Ogataea philodendri</name>
    <dbReference type="NCBI Taxonomy" id="1378263"/>
    <lineage>
        <taxon>Eukaryota</taxon>
        <taxon>Fungi</taxon>
        <taxon>Dikarya</taxon>
        <taxon>Ascomycota</taxon>
        <taxon>Saccharomycotina</taxon>
        <taxon>Pichiomycetes</taxon>
        <taxon>Pichiales</taxon>
        <taxon>Pichiaceae</taxon>
        <taxon>Ogataea</taxon>
    </lineage>
</organism>
<feature type="compositionally biased region" description="Acidic residues" evidence="5">
    <location>
        <begin position="337"/>
        <end position="353"/>
    </location>
</feature>
<comment type="function">
    <text evidence="1">Involved in the biogenesis of the 60S ribosomal subunit.</text>
</comment>
<keyword evidence="7" id="KW-1185">Reference proteome</keyword>
<evidence type="ECO:0000313" key="6">
    <source>
        <dbReference type="EMBL" id="KAH3669495.1"/>
    </source>
</evidence>
<dbReference type="PANTHER" id="PTHR16038:SF4">
    <property type="entry name" value="WD REPEAT-CONTAINING PROTEIN 74"/>
    <property type="match status" value="1"/>
</dbReference>
<dbReference type="RefSeq" id="XP_046063758.1">
    <property type="nucleotide sequence ID" value="XM_046202397.1"/>
</dbReference>
<proteinExistence type="inferred from homology"/>
<reference evidence="6" key="1">
    <citation type="journal article" date="2021" name="Open Biol.">
        <title>Shared evolutionary footprints suggest mitochondrial oxidative damage underlies multiple complex I losses in fungi.</title>
        <authorList>
            <person name="Schikora-Tamarit M.A."/>
            <person name="Marcet-Houben M."/>
            <person name="Nosek J."/>
            <person name="Gabaldon T."/>
        </authorList>
    </citation>
    <scope>NUCLEOTIDE SEQUENCE</scope>
    <source>
        <strain evidence="6">CBS6075</strain>
    </source>
</reference>
<sequence>MKLLVSAEESGALKEIVCERGTDTSKQQAVQPSSIRTVCQETRDTRVQIFILYEKYLIAARKGGLVTIYDIGDKYTEIKRLEGLSNSPEDVFVALFQLHGKIYACTEEGKVSIVEPESWAVEHVSIKGPISSFVGDQFRPDVFAYGGKENDLVVIDLATKKELYKVKNVPNNKLDLREPVWISKIAFATEKDDKKDVYKLITVTRYGQVRFYDSAHGRRPVLNFKLSDKPLITLAKLDDHSIVCSDTHTTTAKFDFKTGKMLGKFQGAVGSIQAIDVHSGLLATGGLDRYVRCFDLESREVVAKVYLGTQISDVRVVEAEEQEVAAESAAEQKQPAVEEEEDAESSDDDDDDEMWQKLETTLVEKRKRRKLK</sequence>
<evidence type="ECO:0000256" key="5">
    <source>
        <dbReference type="SAM" id="MobiDB-lite"/>
    </source>
</evidence>
<dbReference type="EMBL" id="JAEUBE010000137">
    <property type="protein sequence ID" value="KAH3669495.1"/>
    <property type="molecule type" value="Genomic_DNA"/>
</dbReference>
<evidence type="ECO:0000313" key="7">
    <source>
        <dbReference type="Proteomes" id="UP000769157"/>
    </source>
</evidence>
<accession>A0A9P8PD49</accession>
<dbReference type="InterPro" id="IPR015943">
    <property type="entry name" value="WD40/YVTN_repeat-like_dom_sf"/>
</dbReference>